<feature type="non-terminal residue" evidence="1">
    <location>
        <position position="1"/>
    </location>
</feature>
<evidence type="ECO:0000313" key="1">
    <source>
        <dbReference type="EMBL" id="MCI21914.1"/>
    </source>
</evidence>
<dbReference type="AlphaFoldDB" id="A0A392QCN4"/>
<dbReference type="Proteomes" id="UP000265520">
    <property type="component" value="Unassembled WGS sequence"/>
</dbReference>
<keyword evidence="2" id="KW-1185">Reference proteome</keyword>
<dbReference type="EMBL" id="LXQA010127454">
    <property type="protein sequence ID" value="MCI21914.1"/>
    <property type="molecule type" value="Genomic_DNA"/>
</dbReference>
<name>A0A392QCN4_9FABA</name>
<organism evidence="1 2">
    <name type="scientific">Trifolium medium</name>
    <dbReference type="NCBI Taxonomy" id="97028"/>
    <lineage>
        <taxon>Eukaryota</taxon>
        <taxon>Viridiplantae</taxon>
        <taxon>Streptophyta</taxon>
        <taxon>Embryophyta</taxon>
        <taxon>Tracheophyta</taxon>
        <taxon>Spermatophyta</taxon>
        <taxon>Magnoliopsida</taxon>
        <taxon>eudicotyledons</taxon>
        <taxon>Gunneridae</taxon>
        <taxon>Pentapetalae</taxon>
        <taxon>rosids</taxon>
        <taxon>fabids</taxon>
        <taxon>Fabales</taxon>
        <taxon>Fabaceae</taxon>
        <taxon>Papilionoideae</taxon>
        <taxon>50 kb inversion clade</taxon>
        <taxon>NPAAA clade</taxon>
        <taxon>Hologalegina</taxon>
        <taxon>IRL clade</taxon>
        <taxon>Trifolieae</taxon>
        <taxon>Trifolium</taxon>
    </lineage>
</organism>
<reference evidence="1 2" key="1">
    <citation type="journal article" date="2018" name="Front. Plant Sci.">
        <title>Red Clover (Trifolium pratense) and Zigzag Clover (T. medium) - A Picture of Genomic Similarities and Differences.</title>
        <authorList>
            <person name="Dluhosova J."/>
            <person name="Istvanek J."/>
            <person name="Nedelnik J."/>
            <person name="Repkova J."/>
        </authorList>
    </citation>
    <scope>NUCLEOTIDE SEQUENCE [LARGE SCALE GENOMIC DNA]</scope>
    <source>
        <strain evidence="2">cv. 10/8</strain>
        <tissue evidence="1">Leaf</tissue>
    </source>
</reference>
<sequence length="167" mass="18958">HSESSGMTIQYFPPKCSPIKNFTSNPSLVRCPLIPTQSCMATTSTSLIPWYHLYKFLVVLTHLESILLVQFTISHRSEYALPCSTNLSDVSTTNTWSNHFSSNSPHNLLLQFIPLRTTSLNLEHSDPRTSIPIPTLHAQNILERHNLLHHLSQTHLYPFTRTLGTHT</sequence>
<evidence type="ECO:0000313" key="2">
    <source>
        <dbReference type="Proteomes" id="UP000265520"/>
    </source>
</evidence>
<protein>
    <submittedName>
        <fullName evidence="1">Uncharacterized protein</fullName>
    </submittedName>
</protein>
<accession>A0A392QCN4</accession>
<comment type="caution">
    <text evidence="1">The sequence shown here is derived from an EMBL/GenBank/DDBJ whole genome shotgun (WGS) entry which is preliminary data.</text>
</comment>
<proteinExistence type="predicted"/>